<accession>A0A7X0Y4T2</accession>
<evidence type="ECO:0000256" key="1">
    <source>
        <dbReference type="SAM" id="Phobius"/>
    </source>
</evidence>
<evidence type="ECO:0000313" key="3">
    <source>
        <dbReference type="Proteomes" id="UP000535908"/>
    </source>
</evidence>
<gene>
    <name evidence="2" type="ORF">HCA69_08600</name>
</gene>
<dbReference type="AlphaFoldDB" id="A0A7X0Y4T2"/>
<dbReference type="EMBL" id="JAARWN010000007">
    <property type="protein sequence ID" value="MBC1936422.1"/>
    <property type="molecule type" value="Genomic_DNA"/>
</dbReference>
<name>A0A7X0Y4T2_9LIST</name>
<keyword evidence="1" id="KW-1133">Transmembrane helix</keyword>
<keyword evidence="1" id="KW-0812">Transmembrane</keyword>
<feature type="transmembrane region" description="Helical" evidence="1">
    <location>
        <begin position="6"/>
        <end position="25"/>
    </location>
</feature>
<comment type="caution">
    <text evidence="2">The sequence shown here is derived from an EMBL/GenBank/DDBJ whole genome shotgun (WGS) entry which is preliminary data.</text>
</comment>
<keyword evidence="1" id="KW-0472">Membrane</keyword>
<reference evidence="2 3" key="1">
    <citation type="submission" date="2020-03" db="EMBL/GenBank/DDBJ databases">
        <title>Soil Listeria distribution.</title>
        <authorList>
            <person name="Liao J."/>
            <person name="Wiedmann M."/>
        </authorList>
    </citation>
    <scope>NUCLEOTIDE SEQUENCE [LARGE SCALE GENOMIC DNA]</scope>
    <source>
        <strain evidence="2 3">FSL L7-0741</strain>
    </source>
</reference>
<proteinExistence type="predicted"/>
<sequence length="206" mass="23106">MSRGKVIIFGCIALVLIGFVSWRFFVKDFMIKPEKVTLSAGEYTVGKDLNPGDYDVTVVDGNVIYGGAQLAVGDTKFAQPAFDGEKFSIEGSGKVIFEPAKYKKLEPASEGVYRIYHSGYYKIDAQIPAGGYEVTYVARDPDVDKELDPLVQTTKNYDIQEGVTFDSKGKHYINLRKGEVLEVFKEFSRELSREYRGSYVQFDAVK</sequence>
<organism evidence="2 3">
    <name type="scientific">Listeria grandensis</name>
    <dbReference type="NCBI Taxonomy" id="1494963"/>
    <lineage>
        <taxon>Bacteria</taxon>
        <taxon>Bacillati</taxon>
        <taxon>Bacillota</taxon>
        <taxon>Bacilli</taxon>
        <taxon>Bacillales</taxon>
        <taxon>Listeriaceae</taxon>
        <taxon>Listeria</taxon>
    </lineage>
</organism>
<evidence type="ECO:0000313" key="2">
    <source>
        <dbReference type="EMBL" id="MBC1936422.1"/>
    </source>
</evidence>
<protein>
    <submittedName>
        <fullName evidence="2">Uncharacterized protein</fullName>
    </submittedName>
</protein>
<dbReference type="RefSeq" id="WP_185526055.1">
    <property type="nucleotide sequence ID" value="NZ_JAARWN010000007.1"/>
</dbReference>
<dbReference type="Proteomes" id="UP000535908">
    <property type="component" value="Unassembled WGS sequence"/>
</dbReference>